<gene>
    <name evidence="7" type="ORF">GMRT_11277</name>
</gene>
<evidence type="ECO:0000313" key="7">
    <source>
        <dbReference type="EMBL" id="TNJ27401.1"/>
    </source>
</evidence>
<feature type="compositionally biased region" description="Polar residues" evidence="5">
    <location>
        <begin position="86"/>
        <end position="111"/>
    </location>
</feature>
<dbReference type="InterPro" id="IPR049899">
    <property type="entry name" value="Znf_C2HC_C3H"/>
</dbReference>
<protein>
    <submittedName>
        <fullName evidence="7">C2HC-type zinc-finger domain-containing protein</fullName>
    </submittedName>
</protein>
<evidence type="ECO:0000256" key="5">
    <source>
        <dbReference type="SAM" id="MobiDB-lite"/>
    </source>
</evidence>
<dbReference type="VEuPathDB" id="GiardiaDB:GMRT_11277"/>
<comment type="caution">
    <text evidence="7">The sequence shown here is derived from an EMBL/GenBank/DDBJ whole genome shotgun (WGS) entry which is preliminary data.</text>
</comment>
<dbReference type="AlphaFoldDB" id="A0A4Z1T4N5"/>
<keyword evidence="8" id="KW-1185">Reference proteome</keyword>
<dbReference type="EMBL" id="VDLU01000003">
    <property type="protein sequence ID" value="TNJ27401.1"/>
    <property type="molecule type" value="Genomic_DNA"/>
</dbReference>
<sequence>MADKPFNVVISLVKTQIRSERRLNTSDIGRCIPALSILIGKYDWIPPLSSAFPARQYPPISAAGPQKQMIRASPVPTGALQRASGIEQSPTVPTAKHSQGTPPIRVQQQRQPAKASVPPELPNEENEDDNRVPCLYCGRKFAADRIDKHQNVCPQHPDKLAKSEKRGQLNMTAKRLADLQPPPSKKRR</sequence>
<dbReference type="Proteomes" id="UP000315496">
    <property type="component" value="Chromosome 3"/>
</dbReference>
<evidence type="ECO:0000256" key="4">
    <source>
        <dbReference type="PROSITE-ProRule" id="PRU01371"/>
    </source>
</evidence>
<dbReference type="Gene3D" id="3.30.160.60">
    <property type="entry name" value="Classic Zinc Finger"/>
    <property type="match status" value="1"/>
</dbReference>
<accession>A0A4Z1T4N5</accession>
<feature type="domain" description="C2HC/C3H-type" evidence="6">
    <location>
        <begin position="130"/>
        <end position="159"/>
    </location>
</feature>
<feature type="region of interest" description="Disordered" evidence="5">
    <location>
        <begin position="76"/>
        <end position="131"/>
    </location>
</feature>
<evidence type="ECO:0000256" key="1">
    <source>
        <dbReference type="ARBA" id="ARBA00022723"/>
    </source>
</evidence>
<dbReference type="OrthoDB" id="10255185at2759"/>
<keyword evidence="2 4" id="KW-0863">Zinc-finger</keyword>
<proteinExistence type="predicted"/>
<evidence type="ECO:0000259" key="6">
    <source>
        <dbReference type="PROSITE" id="PS52027"/>
    </source>
</evidence>
<keyword evidence="1" id="KW-0479">Metal-binding</keyword>
<evidence type="ECO:0000313" key="8">
    <source>
        <dbReference type="Proteomes" id="UP000315496"/>
    </source>
</evidence>
<dbReference type="GO" id="GO:0008270">
    <property type="term" value="F:zinc ion binding"/>
    <property type="evidence" value="ECO:0007669"/>
    <property type="project" value="UniProtKB-KW"/>
</dbReference>
<keyword evidence="3" id="KW-0862">Zinc</keyword>
<reference evidence="7 8" key="1">
    <citation type="submission" date="2019-05" db="EMBL/GenBank/DDBJ databases">
        <title>The compact genome of Giardia muris reveals important steps in the evolution of intestinal protozoan parasites.</title>
        <authorList>
            <person name="Xu F."/>
            <person name="Jimenez-Gonzalez A."/>
            <person name="Einarsson E."/>
            <person name="Astvaldsson A."/>
            <person name="Peirasmaki D."/>
            <person name="Eckmann L."/>
            <person name="Andersson J.O."/>
            <person name="Svard S.G."/>
            <person name="Jerlstrom-Hultqvist J."/>
        </authorList>
    </citation>
    <scope>NUCLEOTIDE SEQUENCE [LARGE SCALE GENOMIC DNA]</scope>
    <source>
        <strain evidence="7 8">Roberts-Thomson</strain>
    </source>
</reference>
<dbReference type="PROSITE" id="PS52027">
    <property type="entry name" value="ZF_C2HC_C3H"/>
    <property type="match status" value="1"/>
</dbReference>
<evidence type="ECO:0000256" key="2">
    <source>
        <dbReference type="ARBA" id="ARBA00022771"/>
    </source>
</evidence>
<dbReference type="Pfam" id="PF13913">
    <property type="entry name" value="zf-C2HC_2"/>
    <property type="match status" value="1"/>
</dbReference>
<organism evidence="7 8">
    <name type="scientific">Giardia muris</name>
    <dbReference type="NCBI Taxonomy" id="5742"/>
    <lineage>
        <taxon>Eukaryota</taxon>
        <taxon>Metamonada</taxon>
        <taxon>Diplomonadida</taxon>
        <taxon>Hexamitidae</taxon>
        <taxon>Giardiinae</taxon>
        <taxon>Giardia</taxon>
    </lineage>
</organism>
<evidence type="ECO:0000256" key="3">
    <source>
        <dbReference type="ARBA" id="ARBA00022833"/>
    </source>
</evidence>
<name>A0A4Z1T4N5_GIAMU</name>
<feature type="compositionally biased region" description="Basic and acidic residues" evidence="5">
    <location>
        <begin position="149"/>
        <end position="167"/>
    </location>
</feature>
<feature type="region of interest" description="Disordered" evidence="5">
    <location>
        <begin position="149"/>
        <end position="188"/>
    </location>
</feature>